<dbReference type="PANTHER" id="PTHR31616:SF0">
    <property type="entry name" value="GLUCAN 1,4-ALPHA-GLUCOSIDASE"/>
    <property type="match status" value="1"/>
</dbReference>
<feature type="domain" description="Trehalase-like N-terminal" evidence="3">
    <location>
        <begin position="10"/>
        <end position="135"/>
    </location>
</feature>
<reference evidence="4" key="1">
    <citation type="submission" date="2020-11" db="EMBL/GenBank/DDBJ databases">
        <title>Complete genome sequence of a novel pathogenic Methylobacterium strain isolated from rice in Vietnam.</title>
        <authorList>
            <person name="Lai K."/>
            <person name="Okazaki S."/>
            <person name="Higashi K."/>
            <person name="Mori H."/>
            <person name="Toyoda A."/>
            <person name="Kurokawa K."/>
        </authorList>
    </citation>
    <scope>NUCLEOTIDE SEQUENCE</scope>
    <source>
        <strain evidence="4">VL1</strain>
    </source>
</reference>
<evidence type="ECO:0000313" key="5">
    <source>
        <dbReference type="Proteomes" id="UP000663508"/>
    </source>
</evidence>
<evidence type="ECO:0000313" key="4">
    <source>
        <dbReference type="EMBL" id="BCM86213.1"/>
    </source>
</evidence>
<evidence type="ECO:0000256" key="1">
    <source>
        <dbReference type="SAM" id="MobiDB-lite"/>
    </source>
</evidence>
<dbReference type="AlphaFoldDB" id="A0A8H8WX99"/>
<dbReference type="Pfam" id="PF00723">
    <property type="entry name" value="Glyco_hydro_15"/>
    <property type="match status" value="1"/>
</dbReference>
<proteinExistence type="predicted"/>
<evidence type="ECO:0000259" key="2">
    <source>
        <dbReference type="Pfam" id="PF00723"/>
    </source>
</evidence>
<evidence type="ECO:0000259" key="3">
    <source>
        <dbReference type="Pfam" id="PF19291"/>
    </source>
</evidence>
<organism evidence="4 5">
    <name type="scientific">Methylobacterium indicum</name>
    <dbReference type="NCBI Taxonomy" id="1775910"/>
    <lineage>
        <taxon>Bacteria</taxon>
        <taxon>Pseudomonadati</taxon>
        <taxon>Pseudomonadota</taxon>
        <taxon>Alphaproteobacteria</taxon>
        <taxon>Hyphomicrobiales</taxon>
        <taxon>Methylobacteriaceae</taxon>
        <taxon>Methylobacterium</taxon>
    </lineage>
</organism>
<protein>
    <submittedName>
        <fullName evidence="4">Glucoamylase</fullName>
    </submittedName>
</protein>
<dbReference type="InterPro" id="IPR045582">
    <property type="entry name" value="Trehalase-like_N"/>
</dbReference>
<accession>A0A8H8WX99</accession>
<dbReference type="GO" id="GO:0005975">
    <property type="term" value="P:carbohydrate metabolic process"/>
    <property type="evidence" value="ECO:0007669"/>
    <property type="project" value="InterPro"/>
</dbReference>
<feature type="domain" description="GH15-like" evidence="2">
    <location>
        <begin position="222"/>
        <end position="572"/>
    </location>
</feature>
<sequence>MHDPDARPYQPIEAYGLVSNCHGCALVARDGSIDWACLERFDAAPVFSRLLDRKRGGFFALSPDIPFESARLYLPGTNILETTFTCATGAATVHDLMLAPETGRTLPCLVRLVSGVSGRVPMRMVYRPLAGFAERFPTLAPVWNGAGAEGLPDLITDLPLAIEGSDAVALFTIEHGDEQAFALYPGGAGDVETLRPRALMETARRAWAGWSAGAAYDGPLSDQLLRSALTLKALTYAPSGAIVAAATTSLPEEIGGIRNWDYRFCWIRDACLSFYVLKKFGMVAEAEAFFRFVGTLAERDEGGLKPLYAIAGETDLAEHEASHFEGWRGSAPVRYGNEAAEQHQSDAYGQVLDLLHLYRSLGGTIPEAMERQAIRLADFAAAHWHETDAGLWEPRKPEEHYLHAAIMNWVAVDRAIRLFGERPHWREARDAIVARVNGEGVHPRDGYYPQYIGADDPDAALLIAPMVGFPVDEAVFSRTVEVVIDRLGHGPLVYRYRNDDGLPGHEGTFLICAFWLVDALAWLGRTEEAQTRFDALRALQNDLGLYAEEVAEDRTFLGNFPQAFSHLAFIHSALVLDLAAQGGRAAVAGTYADRTLRETRWRRVPWIVPPEGEGEGPDRPARTTPPPTVDAAVDIADGARRRAQCPESDT</sequence>
<dbReference type="RefSeq" id="WP_207179207.1">
    <property type="nucleotide sequence ID" value="NZ_AP024145.1"/>
</dbReference>
<name>A0A8H8WX99_9HYPH</name>
<gene>
    <name evidence="4" type="ORF">mvi_46740</name>
</gene>
<dbReference type="GO" id="GO:0004553">
    <property type="term" value="F:hydrolase activity, hydrolyzing O-glycosyl compounds"/>
    <property type="evidence" value="ECO:0007669"/>
    <property type="project" value="UniProtKB-ARBA"/>
</dbReference>
<dbReference type="EMBL" id="AP024145">
    <property type="protein sequence ID" value="BCM86213.1"/>
    <property type="molecule type" value="Genomic_DNA"/>
</dbReference>
<dbReference type="KEGG" id="mind:mvi_46740"/>
<dbReference type="InterPro" id="IPR011613">
    <property type="entry name" value="GH15-like"/>
</dbReference>
<dbReference type="SUPFAM" id="SSF48208">
    <property type="entry name" value="Six-hairpin glycosidases"/>
    <property type="match status" value="1"/>
</dbReference>
<dbReference type="PANTHER" id="PTHR31616">
    <property type="entry name" value="TREHALASE"/>
    <property type="match status" value="1"/>
</dbReference>
<dbReference type="InterPro" id="IPR008928">
    <property type="entry name" value="6-hairpin_glycosidase_sf"/>
</dbReference>
<dbReference type="Proteomes" id="UP000663508">
    <property type="component" value="Chromosome"/>
</dbReference>
<dbReference type="Pfam" id="PF19291">
    <property type="entry name" value="TREH_N"/>
    <property type="match status" value="1"/>
</dbReference>
<dbReference type="InterPro" id="IPR012341">
    <property type="entry name" value="6hp_glycosidase-like_sf"/>
</dbReference>
<feature type="region of interest" description="Disordered" evidence="1">
    <location>
        <begin position="608"/>
        <end position="630"/>
    </location>
</feature>
<dbReference type="Gene3D" id="1.50.10.10">
    <property type="match status" value="1"/>
</dbReference>